<dbReference type="SUPFAM" id="SSF160527">
    <property type="entry name" value="V-type ATPase subunit E-like"/>
    <property type="match status" value="1"/>
</dbReference>
<evidence type="ECO:0000256" key="2">
    <source>
        <dbReference type="ARBA" id="ARBA00022448"/>
    </source>
</evidence>
<dbReference type="Gene3D" id="3.30.2320.30">
    <property type="entry name" value="ATP synthase, E subunit, C-terminal"/>
    <property type="match status" value="1"/>
</dbReference>
<reference evidence="4" key="1">
    <citation type="submission" date="2021-02" db="EMBL/GenBank/DDBJ databases">
        <title>Infant gut strain persistence is associated with maternal origin, phylogeny, and functional potential including surface adhesion and iron acquisition.</title>
        <authorList>
            <person name="Lou Y.C."/>
        </authorList>
    </citation>
    <scope>NUCLEOTIDE SEQUENCE</scope>
    <source>
        <strain evidence="4">L3_106_000M1_dasL3_106_000M1_concoct_15</strain>
    </source>
</reference>
<evidence type="ECO:0000256" key="1">
    <source>
        <dbReference type="ARBA" id="ARBA00005901"/>
    </source>
</evidence>
<sequence length="202" mass="22042">MAGNKIIEKIEEEARQGAAAIEAEAKQKAEAEKSRILGKAKESAAEIEVKAQADAKEAAGRLMLIADLKSRKDSLAAQRAVIQEAFDQAALRLSQLPQEAWEKLILAIVTQSDVEGTETLVVPAKDRAVYENGFLSKINKTLVDQGKKGEMTLDSEAASFKEGVLIRGKDCDYDGSFATLLRDVRSEEEYRVAGILFDAEVK</sequence>
<accession>A0A943EFP9</accession>
<organism evidence="4 5">
    <name type="scientific">Acidaminococcus intestini</name>
    <dbReference type="NCBI Taxonomy" id="187327"/>
    <lineage>
        <taxon>Bacteria</taxon>
        <taxon>Bacillati</taxon>
        <taxon>Bacillota</taxon>
        <taxon>Negativicutes</taxon>
        <taxon>Acidaminococcales</taxon>
        <taxon>Acidaminococcaceae</taxon>
        <taxon>Acidaminococcus</taxon>
    </lineage>
</organism>
<dbReference type="Proteomes" id="UP000754226">
    <property type="component" value="Unassembled WGS sequence"/>
</dbReference>
<dbReference type="InterPro" id="IPR038495">
    <property type="entry name" value="ATPase_E_C"/>
</dbReference>
<evidence type="ECO:0000256" key="3">
    <source>
        <dbReference type="ARBA" id="ARBA00023065"/>
    </source>
</evidence>
<dbReference type="AlphaFoldDB" id="A0A943EFP9"/>
<comment type="similarity">
    <text evidence="1">Belongs to the V-ATPase E subunit family.</text>
</comment>
<dbReference type="GO" id="GO:0033178">
    <property type="term" value="C:proton-transporting two-sector ATPase complex, catalytic domain"/>
    <property type="evidence" value="ECO:0007669"/>
    <property type="project" value="InterPro"/>
</dbReference>
<keyword evidence="2" id="KW-0813">Transport</keyword>
<keyword evidence="3" id="KW-0406">Ion transport</keyword>
<proteinExistence type="inferred from homology"/>
<dbReference type="Pfam" id="PF01991">
    <property type="entry name" value="vATP-synt_E"/>
    <property type="match status" value="1"/>
</dbReference>
<evidence type="ECO:0008006" key="6">
    <source>
        <dbReference type="Google" id="ProtNLM"/>
    </source>
</evidence>
<evidence type="ECO:0000313" key="5">
    <source>
        <dbReference type="Proteomes" id="UP000754226"/>
    </source>
</evidence>
<dbReference type="GO" id="GO:0046961">
    <property type="term" value="F:proton-transporting ATPase activity, rotational mechanism"/>
    <property type="evidence" value="ECO:0007669"/>
    <property type="project" value="InterPro"/>
</dbReference>
<name>A0A943EFP9_9FIRM</name>
<evidence type="ECO:0000313" key="4">
    <source>
        <dbReference type="EMBL" id="MBS5519286.1"/>
    </source>
</evidence>
<dbReference type="InterPro" id="IPR002842">
    <property type="entry name" value="ATPase_V1_Esu"/>
</dbReference>
<gene>
    <name evidence="4" type="ORF">KHX13_02975</name>
</gene>
<dbReference type="EMBL" id="JAGZCZ010000003">
    <property type="protein sequence ID" value="MBS5519286.1"/>
    <property type="molecule type" value="Genomic_DNA"/>
</dbReference>
<protein>
    <recommendedName>
        <fullName evidence="6">V-type proton ATPase subunit E</fullName>
    </recommendedName>
</protein>
<comment type="caution">
    <text evidence="4">The sequence shown here is derived from an EMBL/GenBank/DDBJ whole genome shotgun (WGS) entry which is preliminary data.</text>
</comment>